<keyword evidence="3" id="KW-1185">Reference proteome</keyword>
<accession>A0A1V9X1U5</accession>
<protein>
    <submittedName>
        <fullName evidence="2">Uncharacterized protein</fullName>
    </submittedName>
</protein>
<name>A0A1V9X1U5_9ACAR</name>
<dbReference type="AlphaFoldDB" id="A0A1V9X1U5"/>
<evidence type="ECO:0000313" key="2">
    <source>
        <dbReference type="EMBL" id="OQR67464.1"/>
    </source>
</evidence>
<proteinExistence type="predicted"/>
<reference evidence="2 3" key="1">
    <citation type="journal article" date="2017" name="Gigascience">
        <title>Draft genome of the honey bee ectoparasitic mite, Tropilaelaps mercedesae, is shaped by the parasitic life history.</title>
        <authorList>
            <person name="Dong X."/>
            <person name="Armstrong S.D."/>
            <person name="Xia D."/>
            <person name="Makepeace B.L."/>
            <person name="Darby A.C."/>
            <person name="Kadowaki T."/>
        </authorList>
    </citation>
    <scope>NUCLEOTIDE SEQUENCE [LARGE SCALE GENOMIC DNA]</scope>
    <source>
        <strain evidence="2">Wuxi-XJTLU</strain>
    </source>
</reference>
<evidence type="ECO:0000256" key="1">
    <source>
        <dbReference type="SAM" id="MobiDB-lite"/>
    </source>
</evidence>
<gene>
    <name evidence="2" type="ORF">BIW11_13509</name>
</gene>
<comment type="caution">
    <text evidence="2">The sequence shown here is derived from an EMBL/GenBank/DDBJ whole genome shotgun (WGS) entry which is preliminary data.</text>
</comment>
<sequence>MARPAPSKREGVNGETSKLLNSSMYRSVSVPSVGGAAGTTRAWDEPRPRGLFSHSGSTNPSPRSVRSIAMSARSCRDSSVD</sequence>
<feature type="non-terminal residue" evidence="2">
    <location>
        <position position="81"/>
    </location>
</feature>
<evidence type="ECO:0000313" key="3">
    <source>
        <dbReference type="Proteomes" id="UP000192247"/>
    </source>
</evidence>
<organism evidence="2 3">
    <name type="scientific">Tropilaelaps mercedesae</name>
    <dbReference type="NCBI Taxonomy" id="418985"/>
    <lineage>
        <taxon>Eukaryota</taxon>
        <taxon>Metazoa</taxon>
        <taxon>Ecdysozoa</taxon>
        <taxon>Arthropoda</taxon>
        <taxon>Chelicerata</taxon>
        <taxon>Arachnida</taxon>
        <taxon>Acari</taxon>
        <taxon>Parasitiformes</taxon>
        <taxon>Mesostigmata</taxon>
        <taxon>Gamasina</taxon>
        <taxon>Dermanyssoidea</taxon>
        <taxon>Laelapidae</taxon>
        <taxon>Tropilaelaps</taxon>
    </lineage>
</organism>
<feature type="compositionally biased region" description="Polar residues" evidence="1">
    <location>
        <begin position="54"/>
        <end position="64"/>
    </location>
</feature>
<feature type="region of interest" description="Disordered" evidence="1">
    <location>
        <begin position="1"/>
        <end position="81"/>
    </location>
</feature>
<feature type="compositionally biased region" description="Polar residues" evidence="1">
    <location>
        <begin position="14"/>
        <end position="30"/>
    </location>
</feature>
<dbReference type="EMBL" id="MNPL01028775">
    <property type="protein sequence ID" value="OQR67464.1"/>
    <property type="molecule type" value="Genomic_DNA"/>
</dbReference>
<dbReference type="Proteomes" id="UP000192247">
    <property type="component" value="Unassembled WGS sequence"/>
</dbReference>
<dbReference type="InParanoid" id="A0A1V9X1U5"/>